<reference evidence="9" key="1">
    <citation type="journal article" date="2012" name="Nature">
        <title>The oyster genome reveals stress adaptation and complexity of shell formation.</title>
        <authorList>
            <person name="Zhang G."/>
            <person name="Fang X."/>
            <person name="Guo X."/>
            <person name="Li L."/>
            <person name="Luo R."/>
            <person name="Xu F."/>
            <person name="Yang P."/>
            <person name="Zhang L."/>
            <person name="Wang X."/>
            <person name="Qi H."/>
            <person name="Xiong Z."/>
            <person name="Que H."/>
            <person name="Xie Y."/>
            <person name="Holland P.W."/>
            <person name="Paps J."/>
            <person name="Zhu Y."/>
            <person name="Wu F."/>
            <person name="Chen Y."/>
            <person name="Wang J."/>
            <person name="Peng C."/>
            <person name="Meng J."/>
            <person name="Yang L."/>
            <person name="Liu J."/>
            <person name="Wen B."/>
            <person name="Zhang N."/>
            <person name="Huang Z."/>
            <person name="Zhu Q."/>
            <person name="Feng Y."/>
            <person name="Mount A."/>
            <person name="Hedgecock D."/>
            <person name="Xu Z."/>
            <person name="Liu Y."/>
            <person name="Domazet-Loso T."/>
            <person name="Du Y."/>
            <person name="Sun X."/>
            <person name="Zhang S."/>
            <person name="Liu B."/>
            <person name="Cheng P."/>
            <person name="Jiang X."/>
            <person name="Li J."/>
            <person name="Fan D."/>
            <person name="Wang W."/>
            <person name="Fu W."/>
            <person name="Wang T."/>
            <person name="Wang B."/>
            <person name="Zhang J."/>
            <person name="Peng Z."/>
            <person name="Li Y."/>
            <person name="Li N."/>
            <person name="Wang J."/>
            <person name="Chen M."/>
            <person name="He Y."/>
            <person name="Tan F."/>
            <person name="Song X."/>
            <person name="Zheng Q."/>
            <person name="Huang R."/>
            <person name="Yang H."/>
            <person name="Du X."/>
            <person name="Chen L."/>
            <person name="Yang M."/>
            <person name="Gaffney P.M."/>
            <person name="Wang S."/>
            <person name="Luo L."/>
            <person name="She Z."/>
            <person name="Ming Y."/>
            <person name="Huang W."/>
            <person name="Zhang S."/>
            <person name="Huang B."/>
            <person name="Zhang Y."/>
            <person name="Qu T."/>
            <person name="Ni P."/>
            <person name="Miao G."/>
            <person name="Wang J."/>
            <person name="Wang Q."/>
            <person name="Steinberg C.E."/>
            <person name="Wang H."/>
            <person name="Li N."/>
            <person name="Qian L."/>
            <person name="Zhang G."/>
            <person name="Li Y."/>
            <person name="Yang H."/>
            <person name="Liu X."/>
            <person name="Wang J."/>
            <person name="Yin Y."/>
            <person name="Wang J."/>
        </authorList>
    </citation>
    <scope>NUCLEOTIDE SEQUENCE [LARGE SCALE GENOMIC DNA]</scope>
    <source>
        <strain evidence="9">05x7-T-G4-1.051#20</strain>
    </source>
</reference>
<dbReference type="EnsemblMetazoa" id="G29498.3">
    <property type="protein sequence ID" value="G29498.3:cds"/>
    <property type="gene ID" value="G29498"/>
</dbReference>
<dbReference type="InterPro" id="IPR001612">
    <property type="entry name" value="Caveolin"/>
</dbReference>
<protein>
    <recommendedName>
        <fullName evidence="6">Caveolin</fullName>
    </recommendedName>
</protein>
<dbReference type="OrthoDB" id="5917823at2759"/>
<dbReference type="PANTHER" id="PTHR10844">
    <property type="entry name" value="CAVEOLIN"/>
    <property type="match status" value="1"/>
</dbReference>
<proteinExistence type="inferred from homology"/>
<dbReference type="HOGENOM" id="CLU_102582_0_0_1"/>
<evidence type="ECO:0000256" key="7">
    <source>
        <dbReference type="SAM" id="MobiDB-lite"/>
    </source>
</evidence>
<dbReference type="OMA" id="PTRMNDI"/>
<feature type="region of interest" description="Disordered" evidence="7">
    <location>
        <begin position="1"/>
        <end position="81"/>
    </location>
</feature>
<dbReference type="Proteomes" id="UP000005408">
    <property type="component" value="Unassembled WGS sequence"/>
</dbReference>
<feature type="transmembrane region" description="Helical" evidence="8">
    <location>
        <begin position="179"/>
        <end position="201"/>
    </location>
</feature>
<dbReference type="GO" id="GO:0000139">
    <property type="term" value="C:Golgi membrane"/>
    <property type="evidence" value="ECO:0007669"/>
    <property type="project" value="UniProtKB-SubCell"/>
</dbReference>
<keyword evidence="11" id="KW-1185">Reference proteome</keyword>
<dbReference type="PANTHER" id="PTHR10844:SF19">
    <property type="entry name" value="CAVEOLIN-2"/>
    <property type="match status" value="1"/>
</dbReference>
<comment type="subcellular location">
    <subcellularLocation>
        <location evidence="1 6">Cell membrane</location>
        <topology evidence="1 6">Peripheral membrane protein</topology>
    </subcellularLocation>
    <subcellularLocation>
        <location evidence="6">Golgi apparatus membrane</location>
        <topology evidence="6">Peripheral membrane protein</topology>
    </subcellularLocation>
    <subcellularLocation>
        <location evidence="6">Membrane</location>
        <location evidence="6">Caveola</location>
        <topology evidence="6">Peripheral membrane protein</topology>
    </subcellularLocation>
</comment>
<evidence type="ECO:0000313" key="10">
    <source>
        <dbReference type="EnsemblMetazoa" id="G29498.1:cds"/>
    </source>
</evidence>
<reference evidence="10" key="2">
    <citation type="submission" date="2022-08" db="UniProtKB">
        <authorList>
            <consortium name="EnsemblMetazoa"/>
        </authorList>
    </citation>
    <scope>IDENTIFICATION</scope>
    <source>
        <strain evidence="10">05x7-T-G4-1.051#20</strain>
    </source>
</reference>
<dbReference type="EMBL" id="JH823244">
    <property type="protein sequence ID" value="EKC31087.1"/>
    <property type="molecule type" value="Genomic_DNA"/>
</dbReference>
<keyword evidence="8" id="KW-0812">Transmembrane</keyword>
<dbReference type="AlphaFoldDB" id="K1Q3P1"/>
<evidence type="ECO:0000256" key="8">
    <source>
        <dbReference type="SAM" id="Phobius"/>
    </source>
</evidence>
<evidence type="ECO:0000256" key="6">
    <source>
        <dbReference type="RuleBase" id="RU000680"/>
    </source>
</evidence>
<keyword evidence="4 6" id="KW-0333">Golgi apparatus</keyword>
<evidence type="ECO:0000256" key="4">
    <source>
        <dbReference type="ARBA" id="ARBA00023034"/>
    </source>
</evidence>
<comment type="similarity">
    <text evidence="2 6">Belongs to the caveolin family.</text>
</comment>
<evidence type="ECO:0000313" key="9">
    <source>
        <dbReference type="EMBL" id="EKC31087.1"/>
    </source>
</evidence>
<dbReference type="GO" id="GO:0005901">
    <property type="term" value="C:caveola"/>
    <property type="evidence" value="ECO:0007669"/>
    <property type="project" value="UniProtKB-SubCell"/>
</dbReference>
<evidence type="ECO:0000313" key="11">
    <source>
        <dbReference type="Proteomes" id="UP000005408"/>
    </source>
</evidence>
<evidence type="ECO:0000256" key="1">
    <source>
        <dbReference type="ARBA" id="ARBA00004202"/>
    </source>
</evidence>
<comment type="function">
    <text evidence="6">May act as a scaffolding protein within caveolar membranes. Interacts directly with G-protein alpha subunits and can functionally regulate their activity.</text>
</comment>
<feature type="compositionally biased region" description="Pro residues" evidence="7">
    <location>
        <begin position="32"/>
        <end position="48"/>
    </location>
</feature>
<evidence type="ECO:0000256" key="2">
    <source>
        <dbReference type="ARBA" id="ARBA00010988"/>
    </source>
</evidence>
<keyword evidence="3 6" id="KW-1003">Cell membrane</keyword>
<evidence type="ECO:0000256" key="5">
    <source>
        <dbReference type="ARBA" id="ARBA00023136"/>
    </source>
</evidence>
<evidence type="ECO:0000256" key="3">
    <source>
        <dbReference type="ARBA" id="ARBA00022475"/>
    </source>
</evidence>
<keyword evidence="8" id="KW-1133">Transmembrane helix</keyword>
<dbReference type="Pfam" id="PF01146">
    <property type="entry name" value="Caveolin"/>
    <property type="match status" value="1"/>
</dbReference>
<sequence length="212" mass="24019">MTDRRSQYEGIDDSETINFTIPLEETRETVPLSPPKSPASRRAPPPPVMQEKSARVSDPPKATVSPGSAPVKPVMKTAPQSAKIDMEERDPTRMNDIVKVEFEDIFAEPVGSYSFDAVWRLSFQVFTTTKFWCYRILSVICALPLSCCWGISFACLTFEHIWCSVPSMRVFKVTIQPLGYMWSTCLQLVFEPFCTSMSLIFSNIRIVLKKDT</sequence>
<dbReference type="GO" id="GO:0070836">
    <property type="term" value="P:caveola assembly"/>
    <property type="evidence" value="ECO:0007669"/>
    <property type="project" value="InterPro"/>
</dbReference>
<name>K1Q3P1_MAGGI</name>
<gene>
    <name evidence="9" type="ORF">CGI_10028712</name>
</gene>
<keyword evidence="5 6" id="KW-0472">Membrane</keyword>
<dbReference type="EnsemblMetazoa" id="G29498.4">
    <property type="protein sequence ID" value="G29498.4:cds"/>
    <property type="gene ID" value="G29498"/>
</dbReference>
<feature type="transmembrane region" description="Helical" evidence="8">
    <location>
        <begin position="136"/>
        <end position="159"/>
    </location>
</feature>
<organism evidence="9">
    <name type="scientific">Magallana gigas</name>
    <name type="common">Pacific oyster</name>
    <name type="synonym">Crassostrea gigas</name>
    <dbReference type="NCBI Taxonomy" id="29159"/>
    <lineage>
        <taxon>Eukaryota</taxon>
        <taxon>Metazoa</taxon>
        <taxon>Spiralia</taxon>
        <taxon>Lophotrochozoa</taxon>
        <taxon>Mollusca</taxon>
        <taxon>Bivalvia</taxon>
        <taxon>Autobranchia</taxon>
        <taxon>Pteriomorphia</taxon>
        <taxon>Ostreida</taxon>
        <taxon>Ostreoidea</taxon>
        <taxon>Ostreidae</taxon>
        <taxon>Magallana</taxon>
    </lineage>
</organism>
<dbReference type="GO" id="GO:0060090">
    <property type="term" value="F:molecular adaptor activity"/>
    <property type="evidence" value="ECO:0007669"/>
    <property type="project" value="TreeGrafter"/>
</dbReference>
<dbReference type="EnsemblMetazoa" id="G29498.1">
    <property type="protein sequence ID" value="G29498.1:cds"/>
    <property type="gene ID" value="G29498"/>
</dbReference>
<accession>K1Q3P1</accession>
<dbReference type="EnsemblMetazoa" id="G29498.2">
    <property type="protein sequence ID" value="G29498.2:cds"/>
    <property type="gene ID" value="G29498"/>
</dbReference>